<evidence type="ECO:0000256" key="2">
    <source>
        <dbReference type="ARBA" id="ARBA00023180"/>
    </source>
</evidence>
<organism evidence="3 4">
    <name type="scientific">Euzebyella saccharophila</name>
    <dbReference type="NCBI Taxonomy" id="679664"/>
    <lineage>
        <taxon>Bacteria</taxon>
        <taxon>Pseudomonadati</taxon>
        <taxon>Bacteroidota</taxon>
        <taxon>Flavobacteriia</taxon>
        <taxon>Flavobacteriales</taxon>
        <taxon>Flavobacteriaceae</taxon>
        <taxon>Euzebyella</taxon>
    </lineage>
</organism>
<dbReference type="PANTHER" id="PTHR42970">
    <property type="entry name" value="PECTATE LYASE C-RELATED"/>
    <property type="match status" value="1"/>
</dbReference>
<keyword evidence="4" id="KW-1185">Reference proteome</keyword>
<evidence type="ECO:0000313" key="3">
    <source>
        <dbReference type="EMBL" id="MFC4097898.1"/>
    </source>
</evidence>
<dbReference type="SUPFAM" id="SSF51126">
    <property type="entry name" value="Pectin lyase-like"/>
    <property type="match status" value="1"/>
</dbReference>
<evidence type="ECO:0000313" key="4">
    <source>
        <dbReference type="Proteomes" id="UP001595814"/>
    </source>
</evidence>
<dbReference type="Pfam" id="PF17963">
    <property type="entry name" value="Big_9"/>
    <property type="match status" value="1"/>
</dbReference>
<dbReference type="EMBL" id="JBHSAW010000025">
    <property type="protein sequence ID" value="MFC4097898.1"/>
    <property type="molecule type" value="Genomic_DNA"/>
</dbReference>
<proteinExistence type="predicted"/>
<dbReference type="InterPro" id="IPR052063">
    <property type="entry name" value="Polysaccharide_Lyase_1"/>
</dbReference>
<protein>
    <submittedName>
        <fullName evidence="3">Ig-like domain-containing protein</fullName>
    </submittedName>
</protein>
<evidence type="ECO:0000256" key="1">
    <source>
        <dbReference type="ARBA" id="ARBA00022723"/>
    </source>
</evidence>
<dbReference type="InterPro" id="IPR011050">
    <property type="entry name" value="Pectin_lyase_fold/virulence"/>
</dbReference>
<sequence length="578" mass="63499">MLSITFYKKILSKFIFVIFILHFSCSKDTDLLSSRLISDSLQEFGNELIIKNDIYYFQGSNEIVLNVLDNDIINDENNVKIITTTQPENGSVEINSDNTLTYSPNNEVESSQNVSSTADILEAENQSTTEENIEEDTFTYTVETTDENGQSTTKEGKVTIEFNKYHHELKAFPDAQGFGKFASGGRGGRIIEVTNLNNNGPGSLRAALEAEGPRNIVFRVSGTIECDSYLVIKNGNGNVTIAGQTAPGEGIAIKGAELRIQASNVIVRHIRIRPGDETSGSNEDALRVVAYKNTSVKDVIIDHCSISWGKDENIEIGGIGGTSSVQNVTIQNSIIGENINTKYGLLLWNRAKNISVYQNLFVHNKERNIRSSTCTSSFEMINNLIYGFKDATYPTYENQFDIIGNVYKSNPGLKANKTVIQLTASLNNCPDGNISQTEAYIKDNILDGESASYSSNIQPYIKSSKIFNSGIEPMKSSSVESYVLEDVGATKPSRDSSDRRVINNVINGDGGLLSSANSVGYPNLKSGEAYPDEDKDGMDDEWEIKVGLDPNNSSDANLDANQDGYTNLEVFFHYLATL</sequence>
<keyword evidence="2" id="KW-0325">Glycoprotein</keyword>
<dbReference type="InterPro" id="IPR012334">
    <property type="entry name" value="Pectin_lyas_fold"/>
</dbReference>
<accession>A0ABV8JZ55</accession>
<name>A0ABV8JZ55_9FLAO</name>
<dbReference type="RefSeq" id="WP_192462945.1">
    <property type="nucleotide sequence ID" value="NZ_JACYFJ010000005.1"/>
</dbReference>
<gene>
    <name evidence="3" type="ORF">ACFOUT_18585</name>
</gene>
<reference evidence="4" key="1">
    <citation type="journal article" date="2019" name="Int. J. Syst. Evol. Microbiol.">
        <title>The Global Catalogue of Microorganisms (GCM) 10K type strain sequencing project: providing services to taxonomists for standard genome sequencing and annotation.</title>
        <authorList>
            <consortium name="The Broad Institute Genomics Platform"/>
            <consortium name="The Broad Institute Genome Sequencing Center for Infectious Disease"/>
            <person name="Wu L."/>
            <person name="Ma J."/>
        </authorList>
    </citation>
    <scope>NUCLEOTIDE SEQUENCE [LARGE SCALE GENOMIC DNA]</scope>
    <source>
        <strain evidence="4">CECT 7477</strain>
    </source>
</reference>
<dbReference type="Proteomes" id="UP001595814">
    <property type="component" value="Unassembled WGS sequence"/>
</dbReference>
<dbReference type="PANTHER" id="PTHR42970:SF1">
    <property type="entry name" value="PECTATE LYASE C-RELATED"/>
    <property type="match status" value="1"/>
</dbReference>
<keyword evidence="1" id="KW-0479">Metal-binding</keyword>
<dbReference type="Gene3D" id="2.160.20.10">
    <property type="entry name" value="Single-stranded right-handed beta-helix, Pectin lyase-like"/>
    <property type="match status" value="1"/>
</dbReference>
<comment type="caution">
    <text evidence="3">The sequence shown here is derived from an EMBL/GenBank/DDBJ whole genome shotgun (WGS) entry which is preliminary data.</text>
</comment>